<evidence type="ECO:0000256" key="1">
    <source>
        <dbReference type="SAM" id="Phobius"/>
    </source>
</evidence>
<feature type="transmembrane region" description="Helical" evidence="1">
    <location>
        <begin position="33"/>
        <end position="55"/>
    </location>
</feature>
<evidence type="ECO:0000313" key="3">
    <source>
        <dbReference type="Proteomes" id="UP001497482"/>
    </source>
</evidence>
<protein>
    <submittedName>
        <fullName evidence="2">Uncharacterized protein</fullName>
    </submittedName>
</protein>
<feature type="transmembrane region" description="Helical" evidence="1">
    <location>
        <begin position="61"/>
        <end position="80"/>
    </location>
</feature>
<keyword evidence="3" id="KW-1185">Reference proteome</keyword>
<proteinExistence type="predicted"/>
<evidence type="ECO:0000313" key="2">
    <source>
        <dbReference type="EMBL" id="CAL1603170.1"/>
    </source>
</evidence>
<keyword evidence="1" id="KW-0472">Membrane</keyword>
<dbReference type="AlphaFoldDB" id="A0AAV2LLC8"/>
<keyword evidence="1" id="KW-1133">Transmembrane helix</keyword>
<dbReference type="EMBL" id="OZ035826">
    <property type="protein sequence ID" value="CAL1603170.1"/>
    <property type="molecule type" value="Genomic_DNA"/>
</dbReference>
<keyword evidence="1" id="KW-0812">Transmembrane</keyword>
<name>A0AAV2LLC8_KNICA</name>
<organism evidence="2 3">
    <name type="scientific">Knipowitschia caucasica</name>
    <name type="common">Caucasian dwarf goby</name>
    <name type="synonym">Pomatoschistus caucasicus</name>
    <dbReference type="NCBI Taxonomy" id="637954"/>
    <lineage>
        <taxon>Eukaryota</taxon>
        <taxon>Metazoa</taxon>
        <taxon>Chordata</taxon>
        <taxon>Craniata</taxon>
        <taxon>Vertebrata</taxon>
        <taxon>Euteleostomi</taxon>
        <taxon>Actinopterygii</taxon>
        <taxon>Neopterygii</taxon>
        <taxon>Teleostei</taxon>
        <taxon>Neoteleostei</taxon>
        <taxon>Acanthomorphata</taxon>
        <taxon>Gobiaria</taxon>
        <taxon>Gobiiformes</taxon>
        <taxon>Gobioidei</taxon>
        <taxon>Gobiidae</taxon>
        <taxon>Gobiinae</taxon>
        <taxon>Knipowitschia</taxon>
    </lineage>
</organism>
<sequence length="172" mass="19551">MAAQNVVEIKKSLTKDILTIISDMREITIKLTWAVWMDVLMVFLLVLVVVFWILWALVSPVVGVLSMIGLVLALGCVVWCRPKLPSPVQAVSKLDALSIRLNDRVNALKETLQEERDNAWFPSLNSRWRSLEELEVLTQDLMILVSRFNPEFHSDMKQKLGMCESLMGNISP</sequence>
<dbReference type="Proteomes" id="UP001497482">
    <property type="component" value="Chromosome 4"/>
</dbReference>
<accession>A0AAV2LLC8</accession>
<reference evidence="2 3" key="1">
    <citation type="submission" date="2024-04" db="EMBL/GenBank/DDBJ databases">
        <authorList>
            <person name="Waldvogel A.-M."/>
            <person name="Schoenle A."/>
        </authorList>
    </citation>
    <scope>NUCLEOTIDE SEQUENCE [LARGE SCALE GENOMIC DNA]</scope>
</reference>
<gene>
    <name evidence="2" type="ORF">KC01_LOCUS30886</name>
</gene>